<dbReference type="Proteomes" id="UP000671879">
    <property type="component" value="Chromosome"/>
</dbReference>
<organism evidence="2 3">
    <name type="scientific">Aminithiophilus ramosus</name>
    <dbReference type="NCBI Taxonomy" id="3029084"/>
    <lineage>
        <taxon>Bacteria</taxon>
        <taxon>Thermotogati</taxon>
        <taxon>Synergistota</taxon>
        <taxon>Synergistia</taxon>
        <taxon>Synergistales</taxon>
        <taxon>Aminithiophilaceae</taxon>
        <taxon>Aminithiophilus</taxon>
    </lineage>
</organism>
<evidence type="ECO:0000313" key="3">
    <source>
        <dbReference type="Proteomes" id="UP000671879"/>
    </source>
</evidence>
<sequence>MFGPYRRPHRRPLHPRAPYLRQILTALLVVLVALAFVAVVDKFSQPGKGWSDTLLVRLIMERRHLLPFFP</sequence>
<dbReference type="EMBL" id="CP072943">
    <property type="protein sequence ID" value="QTX32009.1"/>
    <property type="molecule type" value="Genomic_DNA"/>
</dbReference>
<keyword evidence="3" id="KW-1185">Reference proteome</keyword>
<gene>
    <name evidence="2" type="ORF">KAR29_11915</name>
</gene>
<evidence type="ECO:0000313" key="2">
    <source>
        <dbReference type="EMBL" id="QTX32009.1"/>
    </source>
</evidence>
<feature type="transmembrane region" description="Helical" evidence="1">
    <location>
        <begin position="20"/>
        <end position="40"/>
    </location>
</feature>
<keyword evidence="1" id="KW-1133">Transmembrane helix</keyword>
<dbReference type="RefSeq" id="WP_274373209.1">
    <property type="nucleotide sequence ID" value="NZ_CP072943.1"/>
</dbReference>
<accession>A0A9Q7ACQ6</accession>
<keyword evidence="1" id="KW-0472">Membrane</keyword>
<protein>
    <submittedName>
        <fullName evidence="2">Uncharacterized protein</fullName>
    </submittedName>
</protein>
<proteinExistence type="predicted"/>
<name>A0A9Q7ACQ6_9BACT</name>
<dbReference type="AlphaFoldDB" id="A0A9Q7ACQ6"/>
<keyword evidence="1" id="KW-0812">Transmembrane</keyword>
<reference evidence="3" key="1">
    <citation type="submission" date="2021-04" db="EMBL/GenBank/DDBJ databases">
        <title>A novel Synergistetes isolate from a pyrite-forming mixed culture.</title>
        <authorList>
            <person name="Bunk B."/>
            <person name="Sproer C."/>
            <person name="Spring S."/>
            <person name="Pester M."/>
        </authorList>
    </citation>
    <scope>NUCLEOTIDE SEQUENCE [LARGE SCALE GENOMIC DNA]</scope>
    <source>
        <strain evidence="3">J.5.4.2-T.3.5.2</strain>
    </source>
</reference>
<dbReference type="KEGG" id="aram:KAR29_11915"/>
<evidence type="ECO:0000256" key="1">
    <source>
        <dbReference type="SAM" id="Phobius"/>
    </source>
</evidence>